<evidence type="ECO:0000313" key="3">
    <source>
        <dbReference type="Proteomes" id="UP000317243"/>
    </source>
</evidence>
<feature type="region of interest" description="Disordered" evidence="1">
    <location>
        <begin position="1"/>
        <end position="20"/>
    </location>
</feature>
<sequence length="94" mass="10664">MTNVKGMSTEIGNQTQNSPSPVLQLGQLWRRCELLQQMGIGENTLKRWEIAGLPALKAGTREKYYLSDDVIQVMRKCATEGVPKLVPDYKRQQE</sequence>
<dbReference type="AlphaFoldDB" id="A0A5C5X2U1"/>
<dbReference type="RefSeq" id="WP_146507122.1">
    <property type="nucleotide sequence ID" value="NZ_SIHI01000001.1"/>
</dbReference>
<evidence type="ECO:0000256" key="1">
    <source>
        <dbReference type="SAM" id="MobiDB-lite"/>
    </source>
</evidence>
<proteinExistence type="predicted"/>
<dbReference type="Proteomes" id="UP000317243">
    <property type="component" value="Unassembled WGS sequence"/>
</dbReference>
<accession>A0A5C5X2U1</accession>
<protein>
    <recommendedName>
        <fullName evidence="4">HTH merR-type domain-containing protein</fullName>
    </recommendedName>
</protein>
<reference evidence="2 3" key="1">
    <citation type="submission" date="2019-02" db="EMBL/GenBank/DDBJ databases">
        <title>Deep-cultivation of Planctomycetes and their phenomic and genomic characterization uncovers novel biology.</title>
        <authorList>
            <person name="Wiegand S."/>
            <person name="Jogler M."/>
            <person name="Boedeker C."/>
            <person name="Pinto D."/>
            <person name="Vollmers J."/>
            <person name="Rivas-Marin E."/>
            <person name="Kohn T."/>
            <person name="Peeters S.H."/>
            <person name="Heuer A."/>
            <person name="Rast P."/>
            <person name="Oberbeckmann S."/>
            <person name="Bunk B."/>
            <person name="Jeske O."/>
            <person name="Meyerdierks A."/>
            <person name="Storesund J.E."/>
            <person name="Kallscheuer N."/>
            <person name="Luecker S."/>
            <person name="Lage O.M."/>
            <person name="Pohl T."/>
            <person name="Merkel B.J."/>
            <person name="Hornburger P."/>
            <person name="Mueller R.-W."/>
            <person name="Bruemmer F."/>
            <person name="Labrenz M."/>
            <person name="Spormann A.M."/>
            <person name="Op Den Camp H."/>
            <person name="Overmann J."/>
            <person name="Amann R."/>
            <person name="Jetten M.S.M."/>
            <person name="Mascher T."/>
            <person name="Medema M.H."/>
            <person name="Devos D.P."/>
            <person name="Kaster A.-K."/>
            <person name="Ovreas L."/>
            <person name="Rohde M."/>
            <person name="Galperin M.Y."/>
            <person name="Jogler C."/>
        </authorList>
    </citation>
    <scope>NUCLEOTIDE SEQUENCE [LARGE SCALE GENOMIC DNA]</scope>
    <source>
        <strain evidence="2 3">KOR42</strain>
    </source>
</reference>
<organism evidence="2 3">
    <name type="scientific">Thalassoglobus neptunius</name>
    <dbReference type="NCBI Taxonomy" id="1938619"/>
    <lineage>
        <taxon>Bacteria</taxon>
        <taxon>Pseudomonadati</taxon>
        <taxon>Planctomycetota</taxon>
        <taxon>Planctomycetia</taxon>
        <taxon>Planctomycetales</taxon>
        <taxon>Planctomycetaceae</taxon>
        <taxon>Thalassoglobus</taxon>
    </lineage>
</organism>
<evidence type="ECO:0008006" key="4">
    <source>
        <dbReference type="Google" id="ProtNLM"/>
    </source>
</evidence>
<dbReference type="EMBL" id="SIHI01000001">
    <property type="protein sequence ID" value="TWT57266.1"/>
    <property type="molecule type" value="Genomic_DNA"/>
</dbReference>
<evidence type="ECO:0000313" key="2">
    <source>
        <dbReference type="EMBL" id="TWT57266.1"/>
    </source>
</evidence>
<dbReference type="InterPro" id="IPR009061">
    <property type="entry name" value="DNA-bd_dom_put_sf"/>
</dbReference>
<keyword evidence="3" id="KW-1185">Reference proteome</keyword>
<comment type="caution">
    <text evidence="2">The sequence shown here is derived from an EMBL/GenBank/DDBJ whole genome shotgun (WGS) entry which is preliminary data.</text>
</comment>
<dbReference type="SUPFAM" id="SSF46955">
    <property type="entry name" value="Putative DNA-binding domain"/>
    <property type="match status" value="1"/>
</dbReference>
<gene>
    <name evidence="2" type="ORF">KOR42_06240</name>
</gene>
<name>A0A5C5X2U1_9PLAN</name>